<organism evidence="5 6">
    <name type="scientific">Mycolicibacterium pulveris</name>
    <name type="common">Mycobacterium pulveris</name>
    <dbReference type="NCBI Taxonomy" id="36813"/>
    <lineage>
        <taxon>Bacteria</taxon>
        <taxon>Bacillati</taxon>
        <taxon>Actinomycetota</taxon>
        <taxon>Actinomycetes</taxon>
        <taxon>Mycobacteriales</taxon>
        <taxon>Mycobacteriaceae</taxon>
        <taxon>Mycolicibacterium</taxon>
    </lineage>
</organism>
<keyword evidence="6" id="KW-1185">Reference proteome</keyword>
<dbReference type="Gene3D" id="1.10.10.10">
    <property type="entry name" value="Winged helix-like DNA-binding domain superfamily/Winged helix DNA-binding domain"/>
    <property type="match status" value="1"/>
</dbReference>
<accession>A0A7I7UP78</accession>
<dbReference type="PANTHER" id="PTHR43537:SF24">
    <property type="entry name" value="GLUCONATE OPERON TRANSCRIPTIONAL REPRESSOR"/>
    <property type="match status" value="1"/>
</dbReference>
<dbReference type="InterPro" id="IPR036388">
    <property type="entry name" value="WH-like_DNA-bd_sf"/>
</dbReference>
<keyword evidence="1" id="KW-0805">Transcription regulation</keyword>
<reference evidence="5 6" key="1">
    <citation type="journal article" date="2019" name="Emerg. Microbes Infect.">
        <title>Comprehensive subspecies identification of 175 nontuberculous mycobacteria species based on 7547 genomic profiles.</title>
        <authorList>
            <person name="Matsumoto Y."/>
            <person name="Kinjo T."/>
            <person name="Motooka D."/>
            <person name="Nabeya D."/>
            <person name="Jung N."/>
            <person name="Uechi K."/>
            <person name="Horii T."/>
            <person name="Iida T."/>
            <person name="Fujita J."/>
            <person name="Nakamura S."/>
        </authorList>
    </citation>
    <scope>NUCLEOTIDE SEQUENCE [LARGE SCALE GENOMIC DNA]</scope>
    <source>
        <strain evidence="5 6">JCM 6370</strain>
    </source>
</reference>
<dbReference type="InterPro" id="IPR011711">
    <property type="entry name" value="GntR_C"/>
</dbReference>
<gene>
    <name evidence="5" type="ORF">MPUL_43150</name>
</gene>
<keyword evidence="2" id="KW-0238">DNA-binding</keyword>
<dbReference type="GO" id="GO:0003700">
    <property type="term" value="F:DNA-binding transcription factor activity"/>
    <property type="evidence" value="ECO:0007669"/>
    <property type="project" value="InterPro"/>
</dbReference>
<evidence type="ECO:0000259" key="4">
    <source>
        <dbReference type="PROSITE" id="PS50949"/>
    </source>
</evidence>
<dbReference type="Proteomes" id="UP000467252">
    <property type="component" value="Chromosome"/>
</dbReference>
<dbReference type="RefSeq" id="WP_163903776.1">
    <property type="nucleotide sequence ID" value="NZ_AP022599.1"/>
</dbReference>
<dbReference type="GO" id="GO:0003677">
    <property type="term" value="F:DNA binding"/>
    <property type="evidence" value="ECO:0007669"/>
    <property type="project" value="UniProtKB-KW"/>
</dbReference>
<dbReference type="InterPro" id="IPR036390">
    <property type="entry name" value="WH_DNA-bd_sf"/>
</dbReference>
<dbReference type="SMART" id="SM00345">
    <property type="entry name" value="HTH_GNTR"/>
    <property type="match status" value="1"/>
</dbReference>
<dbReference type="SUPFAM" id="SSF48008">
    <property type="entry name" value="GntR ligand-binding domain-like"/>
    <property type="match status" value="1"/>
</dbReference>
<dbReference type="Pfam" id="PF00392">
    <property type="entry name" value="GntR"/>
    <property type="match status" value="1"/>
</dbReference>
<dbReference type="CDD" id="cd07377">
    <property type="entry name" value="WHTH_GntR"/>
    <property type="match status" value="1"/>
</dbReference>
<dbReference type="InterPro" id="IPR008920">
    <property type="entry name" value="TF_FadR/GntR_C"/>
</dbReference>
<protein>
    <submittedName>
        <fullName evidence="5">GntR family transcriptional regulator</fullName>
    </submittedName>
</protein>
<dbReference type="SUPFAM" id="SSF46785">
    <property type="entry name" value="Winged helix' DNA-binding domain"/>
    <property type="match status" value="1"/>
</dbReference>
<dbReference type="Pfam" id="PF07729">
    <property type="entry name" value="FCD"/>
    <property type="match status" value="1"/>
</dbReference>
<name>A0A7I7UP78_MYCPV</name>
<feature type="domain" description="HTH gntR-type" evidence="4">
    <location>
        <begin position="16"/>
        <end position="83"/>
    </location>
</feature>
<evidence type="ECO:0000256" key="1">
    <source>
        <dbReference type="ARBA" id="ARBA00023015"/>
    </source>
</evidence>
<evidence type="ECO:0000256" key="3">
    <source>
        <dbReference type="ARBA" id="ARBA00023163"/>
    </source>
</evidence>
<evidence type="ECO:0000313" key="5">
    <source>
        <dbReference type="EMBL" id="BBY83157.1"/>
    </source>
</evidence>
<evidence type="ECO:0000313" key="6">
    <source>
        <dbReference type="Proteomes" id="UP000467252"/>
    </source>
</evidence>
<evidence type="ECO:0000256" key="2">
    <source>
        <dbReference type="ARBA" id="ARBA00023125"/>
    </source>
</evidence>
<dbReference type="Gene3D" id="1.20.120.530">
    <property type="entry name" value="GntR ligand-binding domain-like"/>
    <property type="match status" value="1"/>
</dbReference>
<dbReference type="PROSITE" id="PS50949">
    <property type="entry name" value="HTH_GNTR"/>
    <property type="match status" value="1"/>
</dbReference>
<keyword evidence="3" id="KW-0804">Transcription</keyword>
<dbReference type="PANTHER" id="PTHR43537">
    <property type="entry name" value="TRANSCRIPTIONAL REGULATOR, GNTR FAMILY"/>
    <property type="match status" value="1"/>
</dbReference>
<proteinExistence type="predicted"/>
<dbReference type="EMBL" id="AP022599">
    <property type="protein sequence ID" value="BBY83157.1"/>
    <property type="molecule type" value="Genomic_DNA"/>
</dbReference>
<dbReference type="AlphaFoldDB" id="A0A7I7UP78"/>
<dbReference type="InterPro" id="IPR000524">
    <property type="entry name" value="Tscrpt_reg_HTH_GntR"/>
</dbReference>
<dbReference type="SMART" id="SM00895">
    <property type="entry name" value="FCD"/>
    <property type="match status" value="1"/>
</dbReference>
<sequence length="229" mass="25414">MPRDKVAPPKAASARASVVEHVVQHVRNGVRLGRYAPGQRLPEVDMTRELGISRGPLREAMARLAAEGVVEMEPHRGAMIKRLTEADLRELYDVREALEGQAAALAAKQVAAGMDAKALSDELRRLEVAKQVDDIATYMSENIAFHDLVVNLSGNRLLTSLVEQLHTNTFRVQLLNLIPPDGRDTSIRQHTEITKAILAGQHEEAEAAMRHHVRESYQMLARSFSTIFS</sequence>